<dbReference type="GO" id="GO:0008235">
    <property type="term" value="F:metalloexopeptidase activity"/>
    <property type="evidence" value="ECO:0007669"/>
    <property type="project" value="UniProtKB-ARBA"/>
</dbReference>
<evidence type="ECO:0000259" key="2">
    <source>
        <dbReference type="Pfam" id="PF01321"/>
    </source>
</evidence>
<feature type="domain" description="Creatinase N-terminal" evidence="2">
    <location>
        <begin position="29"/>
        <end position="171"/>
    </location>
</feature>
<dbReference type="Gene3D" id="3.90.230.10">
    <property type="entry name" value="Creatinase/methionine aminopeptidase superfamily"/>
    <property type="match status" value="1"/>
</dbReference>
<dbReference type="Gene3D" id="3.40.350.10">
    <property type="entry name" value="Creatinase/prolidase N-terminal domain"/>
    <property type="match status" value="1"/>
</dbReference>
<dbReference type="InterPro" id="IPR000587">
    <property type="entry name" value="Creatinase_N"/>
</dbReference>
<dbReference type="PANTHER" id="PTHR46112">
    <property type="entry name" value="AMINOPEPTIDASE"/>
    <property type="match status" value="1"/>
</dbReference>
<dbReference type="GO" id="GO:0004177">
    <property type="term" value="F:aminopeptidase activity"/>
    <property type="evidence" value="ECO:0007669"/>
    <property type="project" value="UniProtKB-KW"/>
</dbReference>
<dbReference type="SUPFAM" id="SSF53092">
    <property type="entry name" value="Creatinase/prolidase N-terminal domain"/>
    <property type="match status" value="1"/>
</dbReference>
<organism evidence="3 4">
    <name type="scientific">Tectimicrobiota bacterium</name>
    <dbReference type="NCBI Taxonomy" id="2528274"/>
    <lineage>
        <taxon>Bacteria</taxon>
        <taxon>Pseudomonadati</taxon>
        <taxon>Nitrospinota/Tectimicrobiota group</taxon>
        <taxon>Candidatus Tectimicrobiota</taxon>
    </lineage>
</organism>
<evidence type="ECO:0000313" key="3">
    <source>
        <dbReference type="EMBL" id="MBI3128139.1"/>
    </source>
</evidence>
<dbReference type="Pfam" id="PF00557">
    <property type="entry name" value="Peptidase_M24"/>
    <property type="match status" value="1"/>
</dbReference>
<accession>A0A932MMC8</accession>
<evidence type="ECO:0000259" key="1">
    <source>
        <dbReference type="Pfam" id="PF00557"/>
    </source>
</evidence>
<dbReference type="Pfam" id="PF01321">
    <property type="entry name" value="Creatinase_N"/>
    <property type="match status" value="1"/>
</dbReference>
<dbReference type="PANTHER" id="PTHR46112:SF2">
    <property type="entry name" value="XAA-PRO AMINOPEPTIDASE P-RELATED"/>
    <property type="match status" value="1"/>
</dbReference>
<comment type="caution">
    <text evidence="3">The sequence shown here is derived from an EMBL/GenBank/DDBJ whole genome shotgun (WGS) entry which is preliminary data.</text>
</comment>
<dbReference type="SUPFAM" id="SSF55920">
    <property type="entry name" value="Creatinase/aminopeptidase"/>
    <property type="match status" value="1"/>
</dbReference>
<dbReference type="InterPro" id="IPR029149">
    <property type="entry name" value="Creatin/AminoP/Spt16_N"/>
</dbReference>
<evidence type="ECO:0000313" key="4">
    <source>
        <dbReference type="Proteomes" id="UP000782312"/>
    </source>
</evidence>
<gene>
    <name evidence="3" type="ORF">HYZ11_11090</name>
</gene>
<dbReference type="InterPro" id="IPR036005">
    <property type="entry name" value="Creatinase/aminopeptidase-like"/>
</dbReference>
<dbReference type="PRINTS" id="PR00599">
    <property type="entry name" value="MAPEPTIDASE"/>
</dbReference>
<name>A0A932MMC8_UNCTE</name>
<dbReference type="EMBL" id="JACPUR010000024">
    <property type="protein sequence ID" value="MBI3128139.1"/>
    <property type="molecule type" value="Genomic_DNA"/>
</dbReference>
<dbReference type="InterPro" id="IPR001714">
    <property type="entry name" value="Pept_M24_MAP"/>
</dbReference>
<dbReference type="AlphaFoldDB" id="A0A932MMC8"/>
<keyword evidence="3" id="KW-0378">Hydrolase</keyword>
<feature type="domain" description="Peptidase M24" evidence="1">
    <location>
        <begin position="181"/>
        <end position="393"/>
    </location>
</feature>
<reference evidence="3" key="1">
    <citation type="submission" date="2020-07" db="EMBL/GenBank/DDBJ databases">
        <title>Huge and variable diversity of episymbiotic CPR bacteria and DPANN archaea in groundwater ecosystems.</title>
        <authorList>
            <person name="He C.Y."/>
            <person name="Keren R."/>
            <person name="Whittaker M."/>
            <person name="Farag I.F."/>
            <person name="Doudna J."/>
            <person name="Cate J.H.D."/>
            <person name="Banfield J.F."/>
        </authorList>
    </citation>
    <scope>NUCLEOTIDE SEQUENCE</scope>
    <source>
        <strain evidence="3">NC_groundwater_763_Ag_S-0.2um_68_21</strain>
    </source>
</reference>
<keyword evidence="3" id="KW-0645">Protease</keyword>
<proteinExistence type="predicted"/>
<sequence length="412" mass="45913">MAKYPTWARGGSMVDWEHRIDFDRMRRERVARTQAAMKRAGIDALILWKDENVRYLTSARVIMIQFRSSTTYGVLLTQDNGPTLLASSGEAHRIQECMPWIEDYIPIGILEEPGLVENTVRDEIAPRLKKWGVADKTVGLDLHTFMQRQALDKHLPEAKFVDGERFMYMSRVRKTPDEVACLLQACAIADAVTQTALDTVRPGIREFDVAAEAMKTLFTHCGEFAHLASPFVASGEHMAPPTRFPTDKIIRNGDIVFIDIGACWNGYFGDCGRATLAGGPPHPMQRKVYTTVYKALKKGIEKMRPGYTNDDSAGEFLEVARSAGLEKNFIKLFIGHGCGISPNEPPYIGEVMPGAESVKFEPGMTFAVEPLIFVPGIPGGAGVRIEDHILVTEDEPVYMTRAPYCQELILQD</sequence>
<dbReference type="InterPro" id="IPR000994">
    <property type="entry name" value="Pept_M24"/>
</dbReference>
<protein>
    <submittedName>
        <fullName evidence="3">Aminopeptidase P family protein</fullName>
    </submittedName>
</protein>
<keyword evidence="3" id="KW-0031">Aminopeptidase</keyword>
<dbReference type="Proteomes" id="UP000782312">
    <property type="component" value="Unassembled WGS sequence"/>
</dbReference>
<dbReference type="InterPro" id="IPR050659">
    <property type="entry name" value="Peptidase_M24B"/>
</dbReference>